<dbReference type="RefSeq" id="WP_190468222.1">
    <property type="nucleotide sequence ID" value="NZ_JACJSG010000006.1"/>
</dbReference>
<dbReference type="Proteomes" id="UP000661112">
    <property type="component" value="Unassembled WGS sequence"/>
</dbReference>
<comment type="caution">
    <text evidence="2">The sequence shown here is derived from an EMBL/GenBank/DDBJ whole genome shotgun (WGS) entry which is preliminary data.</text>
</comment>
<accession>A0ABR8D1N7</accession>
<dbReference type="InterPro" id="IPR019626">
    <property type="entry name" value="Stress-induced_KGG_rpt"/>
</dbReference>
<feature type="region of interest" description="Disordered" evidence="1">
    <location>
        <begin position="1"/>
        <end position="119"/>
    </location>
</feature>
<dbReference type="InterPro" id="IPR052590">
    <property type="entry name" value="Stress/Virulence-Domain"/>
</dbReference>
<dbReference type="PANTHER" id="PTHR36569:SF5">
    <property type="entry name" value="CONIDIATION-SPECIFIC PROTEIN 10 (EUROFUNG)"/>
    <property type="match status" value="1"/>
</dbReference>
<feature type="compositionally biased region" description="Acidic residues" evidence="1">
    <location>
        <begin position="82"/>
        <end position="91"/>
    </location>
</feature>
<dbReference type="EMBL" id="JACJSG010000006">
    <property type="protein sequence ID" value="MBD2500091.1"/>
    <property type="molecule type" value="Genomic_DNA"/>
</dbReference>
<sequence>MSDTSKRGFASMDEDKQREIASKGGQAAHAKGTAHEFTSEEAREAGRKGGETVSQDREHMAEIGREGGKHSHGGGRKKQENEDTEEIENSGEEEHTQGGTKEQHSQAGKQSHKNTSKKK</sequence>
<evidence type="ECO:0000313" key="3">
    <source>
        <dbReference type="Proteomes" id="UP000661112"/>
    </source>
</evidence>
<feature type="compositionally biased region" description="Basic and acidic residues" evidence="1">
    <location>
        <begin position="92"/>
        <end position="104"/>
    </location>
</feature>
<evidence type="ECO:0000313" key="2">
    <source>
        <dbReference type="EMBL" id="MBD2500091.1"/>
    </source>
</evidence>
<keyword evidence="3" id="KW-1185">Reference proteome</keyword>
<gene>
    <name evidence="2" type="ORF">H6G83_05570</name>
</gene>
<feature type="compositionally biased region" description="Basic and acidic residues" evidence="1">
    <location>
        <begin position="33"/>
        <end position="69"/>
    </location>
</feature>
<dbReference type="Pfam" id="PF10685">
    <property type="entry name" value="KGG"/>
    <property type="match status" value="1"/>
</dbReference>
<name>A0ABR8D1N7_9NOST</name>
<feature type="compositionally biased region" description="Basic residues" evidence="1">
    <location>
        <begin position="110"/>
        <end position="119"/>
    </location>
</feature>
<evidence type="ECO:0000256" key="1">
    <source>
        <dbReference type="SAM" id="MobiDB-lite"/>
    </source>
</evidence>
<dbReference type="PANTHER" id="PTHR36569">
    <property type="match status" value="1"/>
</dbReference>
<reference evidence="2 3" key="1">
    <citation type="journal article" date="2020" name="ISME J.">
        <title>Comparative genomics reveals insights into cyanobacterial evolution and habitat adaptation.</title>
        <authorList>
            <person name="Chen M.Y."/>
            <person name="Teng W.K."/>
            <person name="Zhao L."/>
            <person name="Hu C.X."/>
            <person name="Zhou Y.K."/>
            <person name="Han B.P."/>
            <person name="Song L.R."/>
            <person name="Shu W.S."/>
        </authorList>
    </citation>
    <scope>NUCLEOTIDE SEQUENCE [LARGE SCALE GENOMIC DNA]</scope>
    <source>
        <strain evidence="2 3">FACHB-119</strain>
    </source>
</reference>
<organism evidence="2 3">
    <name type="scientific">Anabaena azotica FACHB-119</name>
    <dbReference type="NCBI Taxonomy" id="947527"/>
    <lineage>
        <taxon>Bacteria</taxon>
        <taxon>Bacillati</taxon>
        <taxon>Cyanobacteriota</taxon>
        <taxon>Cyanophyceae</taxon>
        <taxon>Nostocales</taxon>
        <taxon>Nostocaceae</taxon>
        <taxon>Anabaena</taxon>
        <taxon>Anabaena azotica</taxon>
    </lineage>
</organism>
<proteinExistence type="predicted"/>
<protein>
    <submittedName>
        <fullName evidence="2">Stress-induced protein</fullName>
    </submittedName>
</protein>